<organism evidence="2 3">
    <name type="scientific">Antarcticibacterium arcticum</name>
    <dbReference type="NCBI Taxonomy" id="2585771"/>
    <lineage>
        <taxon>Bacteria</taxon>
        <taxon>Pseudomonadati</taxon>
        <taxon>Bacteroidota</taxon>
        <taxon>Flavobacteriia</taxon>
        <taxon>Flavobacteriales</taxon>
        <taxon>Flavobacteriaceae</taxon>
        <taxon>Antarcticibacterium</taxon>
    </lineage>
</organism>
<name>A0A5B8YL02_9FLAO</name>
<protein>
    <submittedName>
        <fullName evidence="2">Uncharacterized protein</fullName>
    </submittedName>
</protein>
<evidence type="ECO:0000256" key="1">
    <source>
        <dbReference type="SAM" id="SignalP"/>
    </source>
</evidence>
<evidence type="ECO:0000313" key="3">
    <source>
        <dbReference type="Proteomes" id="UP000321954"/>
    </source>
</evidence>
<sequence length="135" mass="14995">MKFPAFVVMLFFSSLLIAQETPDIKMHSSVLLPGELFNIGTRSIAFKEVISDSRCPAEVTCVWAGEARILLAIYENGKFRENVIVSTTSVNIPLISSAENILLSISGIDLLPYPSTRNKNTKPEYTLQLMLSEKL</sequence>
<accession>A0A5B8YL02</accession>
<gene>
    <name evidence="2" type="ORF">FK178_13020</name>
</gene>
<dbReference type="OrthoDB" id="163809at2"/>
<feature type="chain" id="PRO_5022780523" evidence="1">
    <location>
        <begin position="19"/>
        <end position="135"/>
    </location>
</feature>
<feature type="signal peptide" evidence="1">
    <location>
        <begin position="1"/>
        <end position="18"/>
    </location>
</feature>
<evidence type="ECO:0000313" key="2">
    <source>
        <dbReference type="EMBL" id="QED38582.1"/>
    </source>
</evidence>
<dbReference type="EMBL" id="CP042476">
    <property type="protein sequence ID" value="QED38582.1"/>
    <property type="molecule type" value="Genomic_DNA"/>
</dbReference>
<keyword evidence="3" id="KW-1185">Reference proteome</keyword>
<proteinExistence type="predicted"/>
<dbReference type="Proteomes" id="UP000321954">
    <property type="component" value="Chromosome"/>
</dbReference>
<keyword evidence="1" id="KW-0732">Signal</keyword>
<dbReference type="RefSeq" id="WP_146836009.1">
    <property type="nucleotide sequence ID" value="NZ_CP042476.1"/>
</dbReference>
<dbReference type="KEGG" id="anp:FK178_13020"/>
<reference evidence="2 3" key="1">
    <citation type="submission" date="2019-08" db="EMBL/GenBank/DDBJ databases">
        <title>Antarcticibacterium arcticum sp. nov., a bacterium isolated from marine sediment of the Canadian Beaufort Sea.</title>
        <authorList>
            <person name="Lee Y.M."/>
            <person name="Baek K."/>
            <person name="Lee D.-H."/>
            <person name="Shin S.C."/>
            <person name="Jin Y.K."/>
            <person name="Park Y."/>
        </authorList>
    </citation>
    <scope>NUCLEOTIDE SEQUENCE [LARGE SCALE GENOMIC DNA]</scope>
    <source>
        <strain evidence="2 3">PAMC 28998</strain>
    </source>
</reference>
<dbReference type="AlphaFoldDB" id="A0A5B8YL02"/>